<dbReference type="AlphaFoldDB" id="A0A1M4W8G0"/>
<evidence type="ECO:0000256" key="1">
    <source>
        <dbReference type="ARBA" id="ARBA00022602"/>
    </source>
</evidence>
<comment type="similarity">
    <text evidence="5">Belongs to the UbiX/PAD1 family.</text>
</comment>
<comment type="catalytic activity">
    <reaction evidence="5">
        <text>dimethylallyl phosphate + FMNH2 = prenylated FMNH2 + phosphate</text>
        <dbReference type="Rhea" id="RHEA:37743"/>
        <dbReference type="ChEBI" id="CHEBI:43474"/>
        <dbReference type="ChEBI" id="CHEBI:57618"/>
        <dbReference type="ChEBI" id="CHEBI:87467"/>
        <dbReference type="ChEBI" id="CHEBI:88052"/>
        <dbReference type="EC" id="2.5.1.129"/>
    </reaction>
</comment>
<keyword evidence="3 5" id="KW-0288">FMN</keyword>
<evidence type="ECO:0000313" key="8">
    <source>
        <dbReference type="Proteomes" id="UP000184076"/>
    </source>
</evidence>
<dbReference type="PANTHER" id="PTHR43374:SF1">
    <property type="entry name" value="FLAVIN PRENYLTRANSFERASE PAD1, MITOCHONDRIAL"/>
    <property type="match status" value="1"/>
</dbReference>
<name>A0A1M4W8G0_9BACT</name>
<feature type="binding site" evidence="5">
    <location>
        <position position="124"/>
    </location>
    <ligand>
        <name>FMN</name>
        <dbReference type="ChEBI" id="CHEBI:58210"/>
    </ligand>
</feature>
<keyword evidence="4 5" id="KW-0808">Transferase</keyword>
<dbReference type="PANTHER" id="PTHR43374">
    <property type="entry name" value="FLAVIN PRENYLTRANSFERASE"/>
    <property type="match status" value="1"/>
</dbReference>
<dbReference type="NCBIfam" id="TIGR00421">
    <property type="entry name" value="ubiX_pad"/>
    <property type="match status" value="1"/>
</dbReference>
<evidence type="ECO:0000256" key="5">
    <source>
        <dbReference type="HAMAP-Rule" id="MF_01984"/>
    </source>
</evidence>
<dbReference type="GO" id="GO:0106141">
    <property type="term" value="F:flavin prenyltransferase activity"/>
    <property type="evidence" value="ECO:0007669"/>
    <property type="project" value="UniProtKB-EC"/>
</dbReference>
<evidence type="ECO:0000313" key="7">
    <source>
        <dbReference type="EMBL" id="SHE77538.1"/>
    </source>
</evidence>
<dbReference type="GO" id="GO:0016831">
    <property type="term" value="F:carboxy-lyase activity"/>
    <property type="evidence" value="ECO:0007669"/>
    <property type="project" value="TreeGrafter"/>
</dbReference>
<dbReference type="EMBL" id="FQVB01000007">
    <property type="protein sequence ID" value="SHE77538.1"/>
    <property type="molecule type" value="Genomic_DNA"/>
</dbReference>
<dbReference type="HAMAP" id="MF_01984">
    <property type="entry name" value="ubiX_pad"/>
    <property type="match status" value="1"/>
</dbReference>
<comment type="function">
    <text evidence="5">Flavin prenyltransferase that catalyzes the synthesis of the prenylated FMN cofactor (prenyl-FMN) for 4-hydroxy-3-polyprenylbenzoic acid decarboxylase UbiD. The prenyltransferase is metal-independent and links a dimethylallyl moiety from dimethylallyl monophosphate (DMAP) to the flavin N5 and C6 atoms of FMN.</text>
</comment>
<dbReference type="Pfam" id="PF02441">
    <property type="entry name" value="Flavoprotein"/>
    <property type="match status" value="1"/>
</dbReference>
<evidence type="ECO:0000256" key="4">
    <source>
        <dbReference type="ARBA" id="ARBA00022679"/>
    </source>
</evidence>
<dbReference type="Gene3D" id="3.40.50.1950">
    <property type="entry name" value="Flavin prenyltransferase-like"/>
    <property type="match status" value="1"/>
</dbReference>
<evidence type="ECO:0000256" key="2">
    <source>
        <dbReference type="ARBA" id="ARBA00022630"/>
    </source>
</evidence>
<gene>
    <name evidence="5" type="primary">ubiX</name>
    <name evidence="7" type="ORF">SAMN02745206_00806</name>
</gene>
<dbReference type="InterPro" id="IPR003382">
    <property type="entry name" value="Flavoprotein"/>
</dbReference>
<organism evidence="7 8">
    <name type="scientific">Desulfacinum infernum DSM 9756</name>
    <dbReference type="NCBI Taxonomy" id="1121391"/>
    <lineage>
        <taxon>Bacteria</taxon>
        <taxon>Pseudomonadati</taxon>
        <taxon>Thermodesulfobacteriota</taxon>
        <taxon>Syntrophobacteria</taxon>
        <taxon>Syntrophobacterales</taxon>
        <taxon>Syntrophobacteraceae</taxon>
        <taxon>Desulfacinum</taxon>
    </lineage>
</organism>
<dbReference type="Proteomes" id="UP000184076">
    <property type="component" value="Unassembled WGS sequence"/>
</dbReference>
<dbReference type="InterPro" id="IPR004507">
    <property type="entry name" value="UbiX-like"/>
</dbReference>
<dbReference type="OrthoDB" id="9781577at2"/>
<dbReference type="RefSeq" id="WP_084076127.1">
    <property type="nucleotide sequence ID" value="NZ_FQVB01000007.1"/>
</dbReference>
<dbReference type="InterPro" id="IPR036551">
    <property type="entry name" value="Flavin_trans-like"/>
</dbReference>
<reference evidence="8" key="1">
    <citation type="submission" date="2016-11" db="EMBL/GenBank/DDBJ databases">
        <authorList>
            <person name="Varghese N."/>
            <person name="Submissions S."/>
        </authorList>
    </citation>
    <scope>NUCLEOTIDE SEQUENCE [LARGE SCALE GENOMIC DNA]</scope>
    <source>
        <strain evidence="8">DSM 9756</strain>
    </source>
</reference>
<sequence length="189" mass="20215">MAMKPILVGLTGASGAPYARRLIHVLAEAGIPVHLAASAAGRLVYGLEIGRPLEEDLPPGVRLFAEDQFTAPMASGSFPSRGMVIVPCTMATLAAVARGMGSNLIHRAADVCLKERRPLIVVPRETPLNAVHLKNMLALCEAGALILPPMPGFYHHPETVQDLVDFVVARILDHLGVEHDLGARWQGLQ</sequence>
<accession>A0A1M4W8G0</accession>
<keyword evidence="1 5" id="KW-0637">Prenyltransferase</keyword>
<feature type="binding site" evidence="5">
    <location>
        <position position="38"/>
    </location>
    <ligand>
        <name>FMN</name>
        <dbReference type="ChEBI" id="CHEBI:58210"/>
    </ligand>
</feature>
<feature type="domain" description="Flavoprotein" evidence="6">
    <location>
        <begin position="5"/>
        <end position="175"/>
    </location>
</feature>
<dbReference type="SUPFAM" id="SSF52507">
    <property type="entry name" value="Homo-oligomeric flavin-containing Cys decarboxylases, HFCD"/>
    <property type="match status" value="1"/>
</dbReference>
<comment type="caution">
    <text evidence="5">Lacks conserved residue(s) required for the propagation of feature annotation.</text>
</comment>
<dbReference type="EC" id="2.5.1.129" evidence="5"/>
<proteinExistence type="inferred from homology"/>
<feature type="binding site" evidence="5">
    <location>
        <begin position="12"/>
        <end position="14"/>
    </location>
    <ligand>
        <name>FMN</name>
        <dbReference type="ChEBI" id="CHEBI:58210"/>
    </ligand>
</feature>
<protein>
    <recommendedName>
        <fullName evidence="5">Flavin prenyltransferase UbiX</fullName>
        <ecNumber evidence="5">2.5.1.129</ecNumber>
    </recommendedName>
</protein>
<keyword evidence="2 5" id="KW-0285">Flavoprotein</keyword>
<feature type="binding site" evidence="5">
    <location>
        <begin position="89"/>
        <end position="92"/>
    </location>
    <ligand>
        <name>FMN</name>
        <dbReference type="ChEBI" id="CHEBI:58210"/>
    </ligand>
</feature>
<evidence type="ECO:0000259" key="6">
    <source>
        <dbReference type="Pfam" id="PF02441"/>
    </source>
</evidence>
<evidence type="ECO:0000256" key="3">
    <source>
        <dbReference type="ARBA" id="ARBA00022643"/>
    </source>
</evidence>
<keyword evidence="8" id="KW-1185">Reference proteome</keyword>
<dbReference type="NCBIfam" id="NF004685">
    <property type="entry name" value="PRK06029.1"/>
    <property type="match status" value="1"/>
</dbReference>
<dbReference type="STRING" id="1121391.SAMN02745206_00806"/>
<feature type="binding site" evidence="5">
    <location>
        <position position="170"/>
    </location>
    <ligand>
        <name>dimethylallyl phosphate</name>
        <dbReference type="ChEBI" id="CHEBI:88052"/>
    </ligand>
</feature>
<feature type="binding site" evidence="5">
    <location>
        <position position="154"/>
    </location>
    <ligand>
        <name>dimethylallyl phosphate</name>
        <dbReference type="ChEBI" id="CHEBI:88052"/>
    </ligand>
</feature>